<dbReference type="PANTHER" id="PTHR30195:SF15">
    <property type="entry name" value="TYPE I RESTRICTION ENZYME HINDI ENDONUCLEASE SUBUNIT"/>
    <property type="match status" value="1"/>
</dbReference>
<protein>
    <recommendedName>
        <fullName evidence="11">Type I restriction enzyme endonuclease subunit</fullName>
        <shortName evidence="11">R protein</shortName>
        <ecNumber evidence="11">3.1.21.3</ecNumber>
    </recommendedName>
</protein>
<keyword evidence="6 11" id="KW-0680">Restriction system</keyword>
<dbReference type="GO" id="GO:0009035">
    <property type="term" value="F:type I site-specific deoxyribonuclease activity"/>
    <property type="evidence" value="ECO:0007669"/>
    <property type="project" value="UniProtKB-EC"/>
</dbReference>
<evidence type="ECO:0000313" key="14">
    <source>
        <dbReference type="Proteomes" id="UP000594468"/>
    </source>
</evidence>
<feature type="domain" description="Helicase ATP-binding" evidence="12">
    <location>
        <begin position="279"/>
        <end position="439"/>
    </location>
</feature>
<comment type="similarity">
    <text evidence="2 11">Belongs to the HsdR family.</text>
</comment>
<accession>A0A7S8IF27</accession>
<dbReference type="REBASE" id="456853">
    <property type="entry name" value="AspRifORF1425P"/>
</dbReference>
<dbReference type="SMART" id="SM00487">
    <property type="entry name" value="DEXDc"/>
    <property type="match status" value="1"/>
</dbReference>
<dbReference type="SUPFAM" id="SSF52540">
    <property type="entry name" value="P-loop containing nucleoside triphosphate hydrolases"/>
    <property type="match status" value="2"/>
</dbReference>
<reference evidence="13 14" key="1">
    <citation type="submission" date="2020-02" db="EMBL/GenBank/DDBJ databases">
        <authorList>
            <person name="Zheng R.K."/>
            <person name="Sun C.M."/>
        </authorList>
    </citation>
    <scope>NUCLEOTIDE SEQUENCE [LARGE SCALE GENOMIC DNA]</scope>
    <source>
        <strain evidence="14">rifampicinis</strain>
    </source>
</reference>
<comment type="function">
    <text evidence="11">Subunit R is required for both nuclease and ATPase activities, but not for modification.</text>
</comment>
<dbReference type="CDD" id="cd18030">
    <property type="entry name" value="DEXHc_RE_I_HsdR"/>
    <property type="match status" value="1"/>
</dbReference>
<dbReference type="GO" id="GO:0003677">
    <property type="term" value="F:DNA binding"/>
    <property type="evidence" value="ECO:0007669"/>
    <property type="project" value="UniProtKB-KW"/>
</dbReference>
<evidence type="ECO:0000256" key="5">
    <source>
        <dbReference type="ARBA" id="ARBA00022741"/>
    </source>
</evidence>
<keyword evidence="10 11" id="KW-0238">DNA-binding</keyword>
<evidence type="ECO:0000259" key="12">
    <source>
        <dbReference type="PROSITE" id="PS51192"/>
    </source>
</evidence>
<dbReference type="EC" id="3.1.21.3" evidence="11"/>
<dbReference type="CDD" id="cd22332">
    <property type="entry name" value="HsdR_N"/>
    <property type="match status" value="1"/>
</dbReference>
<dbReference type="AlphaFoldDB" id="A0A7S8IF27"/>
<evidence type="ECO:0000256" key="1">
    <source>
        <dbReference type="ARBA" id="ARBA00000851"/>
    </source>
</evidence>
<comment type="subunit">
    <text evidence="3 11">The type I restriction/modification system is composed of three polypeptides R, M and S.</text>
</comment>
<evidence type="ECO:0000256" key="7">
    <source>
        <dbReference type="ARBA" id="ARBA00022759"/>
    </source>
</evidence>
<dbReference type="CDD" id="cd18800">
    <property type="entry name" value="SF2_C_EcoR124I-like"/>
    <property type="match status" value="1"/>
</dbReference>
<dbReference type="KEGG" id="pmet:G4Y79_01445"/>
<evidence type="ECO:0000256" key="2">
    <source>
        <dbReference type="ARBA" id="ARBA00008598"/>
    </source>
</evidence>
<dbReference type="InterPro" id="IPR040980">
    <property type="entry name" value="SWI2_SNF2"/>
</dbReference>
<keyword evidence="8 11" id="KW-0378">Hydrolase</keyword>
<dbReference type="PROSITE" id="PS51192">
    <property type="entry name" value="HELICASE_ATP_BIND_1"/>
    <property type="match status" value="1"/>
</dbReference>
<dbReference type="PANTHER" id="PTHR30195">
    <property type="entry name" value="TYPE I SITE-SPECIFIC DEOXYRIBONUCLEASE PROTEIN SUBUNIT M AND R"/>
    <property type="match status" value="1"/>
</dbReference>
<evidence type="ECO:0000256" key="6">
    <source>
        <dbReference type="ARBA" id="ARBA00022747"/>
    </source>
</evidence>
<dbReference type="InterPro" id="IPR027417">
    <property type="entry name" value="P-loop_NTPase"/>
</dbReference>
<dbReference type="InterPro" id="IPR051268">
    <property type="entry name" value="Type-I_R_enzyme_R_subunit"/>
</dbReference>
<keyword evidence="4" id="KW-0540">Nuclease</keyword>
<proteinExistence type="inferred from homology"/>
<evidence type="ECO:0000256" key="3">
    <source>
        <dbReference type="ARBA" id="ARBA00011296"/>
    </source>
</evidence>
<dbReference type="RefSeq" id="WP_195171138.1">
    <property type="nucleotide sequence ID" value="NZ_CP062983.1"/>
</dbReference>
<dbReference type="Gene3D" id="3.40.50.300">
    <property type="entry name" value="P-loop containing nucleotide triphosphate hydrolases"/>
    <property type="match status" value="2"/>
</dbReference>
<dbReference type="InterPro" id="IPR014001">
    <property type="entry name" value="Helicase_ATP-bd"/>
</dbReference>
<keyword evidence="14" id="KW-1185">Reference proteome</keyword>
<dbReference type="GO" id="GO:0009307">
    <property type="term" value="P:DNA restriction-modification system"/>
    <property type="evidence" value="ECO:0007669"/>
    <property type="project" value="UniProtKB-KW"/>
</dbReference>
<evidence type="ECO:0000313" key="13">
    <source>
        <dbReference type="EMBL" id="QPC83069.1"/>
    </source>
</evidence>
<dbReference type="NCBIfam" id="TIGR00348">
    <property type="entry name" value="hsdR"/>
    <property type="match status" value="1"/>
</dbReference>
<dbReference type="InterPro" id="IPR055180">
    <property type="entry name" value="HsdR_RecA-like_helicase_dom_2"/>
</dbReference>
<sequence length="976" mass="112156">MFNEANSVEAFVLDILVHQLGWEFIPAKELGRKIDDVFLMGELIDALTRLNPEIAAHPEYADDVIHHLNAILLSVQSDGLVRANEHFTEWLRDDLTMPFGENNDHVPVRLIDFKDLTNNRYIVTQQVTFKPAKVEKRFDIVLYVNGIPLVVGEAKTPTREAISWFDGAEQIQKYEETVPSFFVPNLFSFATEGKTYRYGSVRMPLDLWGPWRDEDDDRYLDGLEAVQASVEGMFRKEVLLDIQRYFTVFSASKHRKVKIICRYQQYQGANKIVERVRLGLKLNQALRGLIWHFQGSGKSLLMVFAAQKLRLDPELKNPTVLVVVDRIDLDTQISNTFNAADIPNTVSTDSRDELQRWLAQDMRKIIITTIYKFRESNSILNDRSNIIVLVDEAHRTQEGDLGNQMRDALPNAFLFGLTGTPINKRDRNTFWAFGAEHDEGGYLSRYSFEDSIRDEATLPLHFEARLIELRIDREAIDEAYANITGHLTEEDQANLAKMAGKMSVLIKTKERVQRIVADIVQHFRRQIEPNGFKAMIVAFDREACVMYKSELDKHLSPEASEIIMTVNSGEDEYKPYDRSKTDEEDMLDNFRDPAHPLKVIVVTSKLLTGFDAPILQAMYLDKPIKEHNLLQAICRTNRVYPRSDDRPAKTHGLIVDYIGVFDEVARSLTIVDEEIRRVVENIDKLRDQLSPAVEKCLQFFPDVDRTIGGYEGLMAAQQCLPNNDIRDQFAADFSVLARLWEALSPDPVIVPHREDYRWLSQVYQSVKPPSGQGKLLWHALGTKTLELIHENVHVETVRDDLDTLVMDAQFLEDLLSGKNPEQAKILEFKIIARLQKHKNDPQFIALGYRLEKLREKHERGLVASIEFLKTLLDIAKDVVRAEKSVETVIAAREEEGIAALTELLNAIKGDETPVMVERIVQDIDEIVRVVRFPGWQQTNAGKREVKRSLRGALQKYQLHKDQDLFDKAYEYIEEYY</sequence>
<dbReference type="InterPro" id="IPR007409">
    <property type="entry name" value="Restrct_endonuc_type1_HsdR_N"/>
</dbReference>
<dbReference type="Pfam" id="PF22679">
    <property type="entry name" value="T1R_D3-like"/>
    <property type="match status" value="1"/>
</dbReference>
<evidence type="ECO:0000256" key="9">
    <source>
        <dbReference type="ARBA" id="ARBA00022840"/>
    </source>
</evidence>
<comment type="catalytic activity">
    <reaction evidence="1 11">
        <text>Endonucleolytic cleavage of DNA to give random double-stranded fragments with terminal 5'-phosphates, ATP is simultaneously hydrolyzed.</text>
        <dbReference type="EC" id="3.1.21.3"/>
    </reaction>
</comment>
<keyword evidence="7" id="KW-0255">Endonuclease</keyword>
<keyword evidence="9 11" id="KW-0067">ATP-binding</keyword>
<evidence type="ECO:0000256" key="10">
    <source>
        <dbReference type="ARBA" id="ARBA00023125"/>
    </source>
</evidence>
<gene>
    <name evidence="13" type="ORF">G4Y79_01445</name>
</gene>
<evidence type="ECO:0000256" key="8">
    <source>
        <dbReference type="ARBA" id="ARBA00022801"/>
    </source>
</evidence>
<dbReference type="InterPro" id="IPR004473">
    <property type="entry name" value="Restrct_endonuc_typeI_HsdR"/>
</dbReference>
<dbReference type="Proteomes" id="UP000594468">
    <property type="component" value="Chromosome"/>
</dbReference>
<dbReference type="GO" id="GO:0005524">
    <property type="term" value="F:ATP binding"/>
    <property type="evidence" value="ECO:0007669"/>
    <property type="project" value="UniProtKB-KW"/>
</dbReference>
<dbReference type="Gene3D" id="3.90.1570.50">
    <property type="match status" value="1"/>
</dbReference>
<dbReference type="Pfam" id="PF18766">
    <property type="entry name" value="SWI2_SNF2"/>
    <property type="match status" value="1"/>
</dbReference>
<evidence type="ECO:0000256" key="4">
    <source>
        <dbReference type="ARBA" id="ARBA00022722"/>
    </source>
</evidence>
<dbReference type="Pfam" id="PF04313">
    <property type="entry name" value="HSDR_N"/>
    <property type="match status" value="1"/>
</dbReference>
<dbReference type="EMBL" id="CP062983">
    <property type="protein sequence ID" value="QPC83069.1"/>
    <property type="molecule type" value="Genomic_DNA"/>
</dbReference>
<evidence type="ECO:0000256" key="11">
    <source>
        <dbReference type="RuleBase" id="RU364115"/>
    </source>
</evidence>
<name>A0A7S8IF27_9CHLR</name>
<organism evidence="13 14">
    <name type="scientific">Phototrophicus methaneseepsis</name>
    <dbReference type="NCBI Taxonomy" id="2710758"/>
    <lineage>
        <taxon>Bacteria</taxon>
        <taxon>Bacillati</taxon>
        <taxon>Chloroflexota</taxon>
        <taxon>Candidatus Thermofontia</taxon>
        <taxon>Phototrophicales</taxon>
        <taxon>Phototrophicaceae</taxon>
        <taxon>Phototrophicus</taxon>
    </lineage>
</organism>
<keyword evidence="5 11" id="KW-0547">Nucleotide-binding</keyword>